<sequence length="648" mass="70556">MSSEAKTAPYGEWQSPITAELVSGSNNTFNEVHVDPASGATYLVEGRPAESGRCAIVKIDGAESSDVLPSQYNARSLIHEYGGGAAAMGHDGGLIVTDANTQGVFRLKSGDVQPIVEAKAEVRYGDFDVHPKDAKWVLAVQEVHKADHEIDNKVVVIDADAKTSSVLCEGADFYSDPKFSLDGKWISWVQWKHPDMPWTGSELYIATWEDGKIGQPRFVAGKAGKESVAQPKWHTNGGLLFSSDRTGFPQLYIFHPSSSEARKIEIKGFEDAEIAPAGYRIGYSTYIELNPETLVVAFTKNAVDGLLLVGIDSGKVVPVPLDLVEIQPASVRRISNTRFTAVGSKATLPAALYHFDVESNVETVLRSTTSIALPQSIFSKAEAISFPRTYGKDKTGTSHALFLPPHNPSFSAPPGSKPPLIVSIHGGPTGHVAPGLSLTSQYWTSRGFAYVYVNYAGSTGYGRAYIESLNTLWGVQDVDDAASCVAFLAEKGWVDGSRVGITGGSAGGYTVLQALCTYPKLWAAGNSSYGIGNLKSLADMTHKFESHYLFALVFPEGTPKEEQEKVYWERSPCHHAEKIESPLLLLQGALDRVVPLDQAEEMERVLKEGKKDVKLVVFEGEGHGFRMQKNVKRAIEEEESLWKRTLLR</sequence>
<accession>A0A2T3AQ96</accession>
<dbReference type="Pfam" id="PF00326">
    <property type="entry name" value="Peptidase_S9"/>
    <property type="match status" value="1"/>
</dbReference>
<evidence type="ECO:0000259" key="1">
    <source>
        <dbReference type="Pfam" id="PF00326"/>
    </source>
</evidence>
<dbReference type="GO" id="GO:0006508">
    <property type="term" value="P:proteolysis"/>
    <property type="evidence" value="ECO:0007669"/>
    <property type="project" value="InterPro"/>
</dbReference>
<gene>
    <name evidence="2" type="ORF">M430DRAFT_129739</name>
</gene>
<dbReference type="Gene3D" id="3.40.50.1820">
    <property type="entry name" value="alpha/beta hydrolase"/>
    <property type="match status" value="1"/>
</dbReference>
<dbReference type="Gene3D" id="2.120.10.30">
    <property type="entry name" value="TolB, C-terminal domain"/>
    <property type="match status" value="1"/>
</dbReference>
<dbReference type="SUPFAM" id="SSF82171">
    <property type="entry name" value="DPP6 N-terminal domain-like"/>
    <property type="match status" value="1"/>
</dbReference>
<dbReference type="EMBL" id="KZ679019">
    <property type="protein sequence ID" value="PSS07183.1"/>
    <property type="molecule type" value="Genomic_DNA"/>
</dbReference>
<dbReference type="InterPro" id="IPR011042">
    <property type="entry name" value="6-blade_b-propeller_TolB-like"/>
</dbReference>
<evidence type="ECO:0000313" key="2">
    <source>
        <dbReference type="EMBL" id="PSS07183.1"/>
    </source>
</evidence>
<dbReference type="InterPro" id="IPR001375">
    <property type="entry name" value="Peptidase_S9_cat"/>
</dbReference>
<dbReference type="AlphaFoldDB" id="A0A2T3AQ96"/>
<dbReference type="OrthoDB" id="43744at2759"/>
<protein>
    <recommendedName>
        <fullName evidence="1">Peptidase S9 prolyl oligopeptidase catalytic domain-containing protein</fullName>
    </recommendedName>
</protein>
<dbReference type="SUPFAM" id="SSF53474">
    <property type="entry name" value="alpha/beta-Hydrolases"/>
    <property type="match status" value="1"/>
</dbReference>
<reference evidence="2 3" key="1">
    <citation type="journal article" date="2018" name="New Phytol.">
        <title>Comparative genomics and transcriptomics depict ericoid mycorrhizal fungi as versatile saprotrophs and plant mutualists.</title>
        <authorList>
            <person name="Martino E."/>
            <person name="Morin E."/>
            <person name="Grelet G.A."/>
            <person name="Kuo A."/>
            <person name="Kohler A."/>
            <person name="Daghino S."/>
            <person name="Barry K.W."/>
            <person name="Cichocki N."/>
            <person name="Clum A."/>
            <person name="Dockter R.B."/>
            <person name="Hainaut M."/>
            <person name="Kuo R.C."/>
            <person name="LaButti K."/>
            <person name="Lindahl B.D."/>
            <person name="Lindquist E.A."/>
            <person name="Lipzen A."/>
            <person name="Khouja H.R."/>
            <person name="Magnuson J."/>
            <person name="Murat C."/>
            <person name="Ohm R.A."/>
            <person name="Singer S.W."/>
            <person name="Spatafora J.W."/>
            <person name="Wang M."/>
            <person name="Veneault-Fourrey C."/>
            <person name="Henrissat B."/>
            <person name="Grigoriev I.V."/>
            <person name="Martin F.M."/>
            <person name="Perotto S."/>
        </authorList>
    </citation>
    <scope>NUCLEOTIDE SEQUENCE [LARGE SCALE GENOMIC DNA]</scope>
    <source>
        <strain evidence="2 3">ATCC 22711</strain>
    </source>
</reference>
<feature type="domain" description="Peptidase S9 prolyl oligopeptidase catalytic" evidence="1">
    <location>
        <begin position="436"/>
        <end position="644"/>
    </location>
</feature>
<dbReference type="InterPro" id="IPR029058">
    <property type="entry name" value="AB_hydrolase_fold"/>
</dbReference>
<name>A0A2T3AQ96_AMORE</name>
<organism evidence="2 3">
    <name type="scientific">Amorphotheca resinae ATCC 22711</name>
    <dbReference type="NCBI Taxonomy" id="857342"/>
    <lineage>
        <taxon>Eukaryota</taxon>
        <taxon>Fungi</taxon>
        <taxon>Dikarya</taxon>
        <taxon>Ascomycota</taxon>
        <taxon>Pezizomycotina</taxon>
        <taxon>Leotiomycetes</taxon>
        <taxon>Helotiales</taxon>
        <taxon>Amorphothecaceae</taxon>
        <taxon>Amorphotheca</taxon>
    </lineage>
</organism>
<evidence type="ECO:0000313" key="3">
    <source>
        <dbReference type="Proteomes" id="UP000241818"/>
    </source>
</evidence>
<dbReference type="PANTHER" id="PTHR43056">
    <property type="entry name" value="PEPTIDASE S9 PROLYL OLIGOPEPTIDASE"/>
    <property type="match status" value="1"/>
</dbReference>
<dbReference type="PANTHER" id="PTHR43056:SF5">
    <property type="entry name" value="PEPTIDASE S9 PROLYL OLIGOPEPTIDASE CATALYTIC DOMAIN-CONTAINING PROTEIN"/>
    <property type="match status" value="1"/>
</dbReference>
<dbReference type="RefSeq" id="XP_024716839.1">
    <property type="nucleotide sequence ID" value="XM_024862109.1"/>
</dbReference>
<dbReference type="Proteomes" id="UP000241818">
    <property type="component" value="Unassembled WGS sequence"/>
</dbReference>
<dbReference type="InParanoid" id="A0A2T3AQ96"/>
<proteinExistence type="predicted"/>
<dbReference type="GO" id="GO:0008236">
    <property type="term" value="F:serine-type peptidase activity"/>
    <property type="evidence" value="ECO:0007669"/>
    <property type="project" value="InterPro"/>
</dbReference>
<dbReference type="InterPro" id="IPR050585">
    <property type="entry name" value="Xaa-Pro_dipeptidyl-ppase/CocE"/>
</dbReference>
<dbReference type="GeneID" id="36570190"/>
<keyword evidence="3" id="KW-1185">Reference proteome</keyword>
<dbReference type="STRING" id="857342.A0A2T3AQ96"/>